<dbReference type="Proteomes" id="UP000076023">
    <property type="component" value="Unassembled WGS sequence"/>
</dbReference>
<evidence type="ECO:0000256" key="3">
    <source>
        <dbReference type="SAM" id="SignalP"/>
    </source>
</evidence>
<feature type="signal peptide" evidence="3">
    <location>
        <begin position="1"/>
        <end position="18"/>
    </location>
</feature>
<feature type="coiled-coil region" evidence="1">
    <location>
        <begin position="167"/>
        <end position="194"/>
    </location>
</feature>
<proteinExistence type="predicted"/>
<evidence type="ECO:0000256" key="2">
    <source>
        <dbReference type="SAM" id="MobiDB-lite"/>
    </source>
</evidence>
<organism evidence="4 5">
    <name type="scientific">Terrimicrobium sacchariphilum</name>
    <dbReference type="NCBI Taxonomy" id="690879"/>
    <lineage>
        <taxon>Bacteria</taxon>
        <taxon>Pseudomonadati</taxon>
        <taxon>Verrucomicrobiota</taxon>
        <taxon>Terrimicrobiia</taxon>
        <taxon>Terrimicrobiales</taxon>
        <taxon>Terrimicrobiaceae</taxon>
        <taxon>Terrimicrobium</taxon>
    </lineage>
</organism>
<feature type="compositionally biased region" description="Low complexity" evidence="2">
    <location>
        <begin position="28"/>
        <end position="48"/>
    </location>
</feature>
<evidence type="ECO:0000313" key="4">
    <source>
        <dbReference type="EMBL" id="GAT32787.1"/>
    </source>
</evidence>
<keyword evidence="3" id="KW-0732">Signal</keyword>
<dbReference type="EMBL" id="BDCO01000002">
    <property type="protein sequence ID" value="GAT32787.1"/>
    <property type="molecule type" value="Genomic_DNA"/>
</dbReference>
<dbReference type="SUPFAM" id="SSF48452">
    <property type="entry name" value="TPR-like"/>
    <property type="match status" value="1"/>
</dbReference>
<name>A0A146G7C8_TERSA</name>
<comment type="caution">
    <text evidence="4">The sequence shown here is derived from an EMBL/GenBank/DDBJ whole genome shotgun (WGS) entry which is preliminary data.</text>
</comment>
<dbReference type="Gene3D" id="1.25.40.10">
    <property type="entry name" value="Tetratricopeptide repeat domain"/>
    <property type="match status" value="1"/>
</dbReference>
<dbReference type="RefSeq" id="WP_075078598.1">
    <property type="nucleotide sequence ID" value="NZ_BDCO01000002.1"/>
</dbReference>
<evidence type="ECO:0000313" key="5">
    <source>
        <dbReference type="Proteomes" id="UP000076023"/>
    </source>
</evidence>
<accession>A0A146G7C8</accession>
<keyword evidence="1" id="KW-0175">Coiled coil</keyword>
<feature type="region of interest" description="Disordered" evidence="2">
    <location>
        <begin position="26"/>
        <end position="60"/>
    </location>
</feature>
<dbReference type="STRING" id="690879.TSACC_21189"/>
<keyword evidence="5" id="KW-1185">Reference proteome</keyword>
<reference evidence="5" key="1">
    <citation type="journal article" date="2017" name="Genome Announc.">
        <title>Draft Genome Sequence of Terrimicrobium sacchariphilum NM-5T, a Facultative Anaerobic Soil Bacterium of the Class Spartobacteria.</title>
        <authorList>
            <person name="Qiu Y.L."/>
            <person name="Tourlousse D.M."/>
            <person name="Matsuura N."/>
            <person name="Ohashi A."/>
            <person name="Sekiguchi Y."/>
        </authorList>
    </citation>
    <scope>NUCLEOTIDE SEQUENCE [LARGE SCALE GENOMIC DNA]</scope>
    <source>
        <strain evidence="5">NM-5</strain>
    </source>
</reference>
<evidence type="ECO:0008006" key="6">
    <source>
        <dbReference type="Google" id="ProtNLM"/>
    </source>
</evidence>
<dbReference type="OrthoDB" id="176419at2"/>
<dbReference type="AlphaFoldDB" id="A0A146G7C8"/>
<evidence type="ECO:0000256" key="1">
    <source>
        <dbReference type="SAM" id="Coils"/>
    </source>
</evidence>
<dbReference type="InterPro" id="IPR011990">
    <property type="entry name" value="TPR-like_helical_dom_sf"/>
</dbReference>
<sequence length="631" mass="69976">MKHFPLILLLAGTGIAFAQGDVSSEFKPGQAGQAQPAPANSGGAAAPANGGGGGGTSFLGKDMPVFDPGSEIVSWDGKNWNINNNRLLEARFEKYLNSPPAVSEADEEYQKILQSIMDKLAPGRVTPKSSDEAFQLLAKASQYPDDARLCDAIANQVYSAWLARKNGDRVNAANRSLEEERKRLEWNARITAKEKALDKTIAKTGGGGNVKGAEFSGDAQAKMLEQDMEMQPIITRLAEVNALMKANQLKKEVAELQVKIEFQALIIQHFLQRRFQHVLIGTRFYRSIFSDGDSQLRVGEDAKSLFAKTTGMPPTVGTLDSTANEIIRDVRQGIDAFKFLIEKSELESATKRLAETFLIGEYLPEVRTLDREDKRKALAFVKTSNQLISAIDVKDYTLADKLVKQLSETARDFDSSKPTAAIETAKQVSAMHIAKARNAAVSGDKATLETELRSATEIWPRNPALAEVSGLIFSQADVQSRALVDFDQLLSQKNHRQIYDDKMRFIAATAMYPDKQEQLRQVLDEMQQIETAIIQAQEIEKRGDYAGAWESAEKAFRQYPDDNKLNQLRADLTTKAAEFVRALRQAEDLEKRNQPGSSLAWYLKAQSVYPSSDFAREGVQRVTKELFPDSI</sequence>
<gene>
    <name evidence="4" type="ORF">TSACC_21189</name>
</gene>
<protein>
    <recommendedName>
        <fullName evidence="6">Tetratricopeptide repeat-containing protein</fullName>
    </recommendedName>
</protein>
<feature type="chain" id="PRO_5007524515" description="Tetratricopeptide repeat-containing protein" evidence="3">
    <location>
        <begin position="19"/>
        <end position="631"/>
    </location>
</feature>
<dbReference type="InParanoid" id="A0A146G7C8"/>